<keyword evidence="3" id="KW-0597">Phosphoprotein</keyword>
<comment type="catalytic activity">
    <reaction evidence="1">
        <text>ATP + protein L-histidine = ADP + protein N-phospho-L-histidine.</text>
        <dbReference type="EC" id="2.7.13.3"/>
    </reaction>
</comment>
<dbReference type="GO" id="GO:0005524">
    <property type="term" value="F:ATP binding"/>
    <property type="evidence" value="ECO:0007669"/>
    <property type="project" value="UniProtKB-KW"/>
</dbReference>
<dbReference type="SUPFAM" id="SSF47384">
    <property type="entry name" value="Homodimeric domain of signal transducing histidine kinase"/>
    <property type="match status" value="1"/>
</dbReference>
<dbReference type="PROSITE" id="PS50109">
    <property type="entry name" value="HIS_KIN"/>
    <property type="match status" value="1"/>
</dbReference>
<evidence type="ECO:0000256" key="1">
    <source>
        <dbReference type="ARBA" id="ARBA00000085"/>
    </source>
</evidence>
<dbReference type="STRING" id="655353.SAMN04488056_10413"/>
<reference evidence="10 11" key="1">
    <citation type="submission" date="2016-10" db="EMBL/GenBank/DDBJ databases">
        <authorList>
            <person name="de Groot N.N."/>
        </authorList>
    </citation>
    <scope>NUCLEOTIDE SEQUENCE [LARGE SCALE GENOMIC DNA]</scope>
    <source>
        <strain evidence="10 11">CGMCC 1.9157</strain>
    </source>
</reference>
<dbReference type="PANTHER" id="PTHR43065:SF10">
    <property type="entry name" value="PEROXIDE STRESS-ACTIVATED HISTIDINE KINASE MAK3"/>
    <property type="match status" value="1"/>
</dbReference>
<keyword evidence="11" id="KW-1185">Reference proteome</keyword>
<evidence type="ECO:0000259" key="9">
    <source>
        <dbReference type="PROSITE" id="PS50109"/>
    </source>
</evidence>
<dbReference type="GO" id="GO:0000155">
    <property type="term" value="F:phosphorelay sensor kinase activity"/>
    <property type="evidence" value="ECO:0007669"/>
    <property type="project" value="InterPro"/>
</dbReference>
<evidence type="ECO:0000256" key="3">
    <source>
        <dbReference type="ARBA" id="ARBA00022553"/>
    </source>
</evidence>
<feature type="domain" description="Histidine kinase" evidence="9">
    <location>
        <begin position="146"/>
        <end position="365"/>
    </location>
</feature>
<dbReference type="InterPro" id="IPR013767">
    <property type="entry name" value="PAS_fold"/>
</dbReference>
<evidence type="ECO:0000256" key="8">
    <source>
        <dbReference type="ARBA" id="ARBA00023012"/>
    </source>
</evidence>
<dbReference type="Proteomes" id="UP000199236">
    <property type="component" value="Unassembled WGS sequence"/>
</dbReference>
<evidence type="ECO:0000256" key="2">
    <source>
        <dbReference type="ARBA" id="ARBA00012438"/>
    </source>
</evidence>
<dbReference type="InterPro" id="IPR036097">
    <property type="entry name" value="HisK_dim/P_sf"/>
</dbReference>
<dbReference type="PRINTS" id="PR00344">
    <property type="entry name" value="BCTRLSENSOR"/>
</dbReference>
<accession>A0A1I5FGF1</accession>
<dbReference type="EMBL" id="FOVR01000004">
    <property type="protein sequence ID" value="SFO22656.1"/>
    <property type="molecule type" value="Genomic_DNA"/>
</dbReference>
<dbReference type="AlphaFoldDB" id="A0A1I5FGF1"/>
<dbReference type="InterPro" id="IPR004358">
    <property type="entry name" value="Sig_transdc_His_kin-like_C"/>
</dbReference>
<keyword evidence="4" id="KW-0808">Transferase</keyword>
<evidence type="ECO:0000256" key="6">
    <source>
        <dbReference type="ARBA" id="ARBA00022777"/>
    </source>
</evidence>
<dbReference type="SUPFAM" id="SSF55874">
    <property type="entry name" value="ATPase domain of HSP90 chaperone/DNA topoisomerase II/histidine kinase"/>
    <property type="match status" value="1"/>
</dbReference>
<dbReference type="GO" id="GO:0006355">
    <property type="term" value="P:regulation of DNA-templated transcription"/>
    <property type="evidence" value="ECO:0007669"/>
    <property type="project" value="InterPro"/>
</dbReference>
<keyword evidence="5" id="KW-0547">Nucleotide-binding</keyword>
<keyword evidence="7" id="KW-0067">ATP-binding</keyword>
<evidence type="ECO:0000256" key="4">
    <source>
        <dbReference type="ARBA" id="ARBA00022679"/>
    </source>
</evidence>
<dbReference type="Pfam" id="PF00512">
    <property type="entry name" value="HisKA"/>
    <property type="match status" value="1"/>
</dbReference>
<keyword evidence="6 10" id="KW-0418">Kinase</keyword>
<dbReference type="SMART" id="SM00388">
    <property type="entry name" value="HisKA"/>
    <property type="match status" value="1"/>
</dbReference>
<dbReference type="PANTHER" id="PTHR43065">
    <property type="entry name" value="SENSOR HISTIDINE KINASE"/>
    <property type="match status" value="1"/>
</dbReference>
<sequence>MIESKKGGSLASNPYQAMMSSLPHPVVMVDEEGFVAAANDMAQFFFQSSASHLRKQKLAELLPFGSPVLALVDQARDRLAPVNEYRIDISNPRIGVEKVVDVYAAPVPDMTGFVTVMLQERSIADKMDRQLTHRDAARSVTGLASMLGHEVKNPLSGIRGAAQLLESSVSDEDRALTQLITQETDRIVRLIDRMEVFSDQRPVEREAVNIHVVLDRVKQLAQAEFGDRIRIIEEYDPSLPHVFANQDQLVQVFLNLVKNASEAVIEVPDPEIVLTTAFRPGIRIQVAGSSEKTSLPLEICVKDNGPGIPKELEDCLFDPFVTSKTNGSGLGLALVAKIIGDHGGVIEFDGSGRQTIFRVMLPTSTSDQI</sequence>
<dbReference type="OrthoDB" id="9789238at2"/>
<name>A0A1I5FGF1_9HYPH</name>
<gene>
    <name evidence="10" type="ORF">SAMN04488056_10413</name>
</gene>
<dbReference type="Gene3D" id="1.10.287.130">
    <property type="match status" value="1"/>
</dbReference>
<keyword evidence="8" id="KW-0902">Two-component regulatory system</keyword>
<evidence type="ECO:0000313" key="10">
    <source>
        <dbReference type="EMBL" id="SFO22656.1"/>
    </source>
</evidence>
<dbReference type="Pfam" id="PF00989">
    <property type="entry name" value="PAS"/>
    <property type="match status" value="1"/>
</dbReference>
<proteinExistence type="predicted"/>
<evidence type="ECO:0000256" key="7">
    <source>
        <dbReference type="ARBA" id="ARBA00022840"/>
    </source>
</evidence>
<organism evidence="10 11">
    <name type="scientific">Cohaesibacter marisflavi</name>
    <dbReference type="NCBI Taxonomy" id="655353"/>
    <lineage>
        <taxon>Bacteria</taxon>
        <taxon>Pseudomonadati</taxon>
        <taxon>Pseudomonadota</taxon>
        <taxon>Alphaproteobacteria</taxon>
        <taxon>Hyphomicrobiales</taxon>
        <taxon>Cohaesibacteraceae</taxon>
    </lineage>
</organism>
<dbReference type="InterPro" id="IPR036890">
    <property type="entry name" value="HATPase_C_sf"/>
</dbReference>
<protein>
    <recommendedName>
        <fullName evidence="2">histidine kinase</fullName>
        <ecNumber evidence="2">2.7.13.3</ecNumber>
    </recommendedName>
</protein>
<dbReference type="InterPro" id="IPR005467">
    <property type="entry name" value="His_kinase_dom"/>
</dbReference>
<dbReference type="EC" id="2.7.13.3" evidence="2"/>
<evidence type="ECO:0000313" key="11">
    <source>
        <dbReference type="Proteomes" id="UP000199236"/>
    </source>
</evidence>
<dbReference type="CDD" id="cd00082">
    <property type="entry name" value="HisKA"/>
    <property type="match status" value="1"/>
</dbReference>
<dbReference type="SMART" id="SM00387">
    <property type="entry name" value="HATPase_c"/>
    <property type="match status" value="1"/>
</dbReference>
<dbReference type="Pfam" id="PF02518">
    <property type="entry name" value="HATPase_c"/>
    <property type="match status" value="1"/>
</dbReference>
<dbReference type="Gene3D" id="3.30.565.10">
    <property type="entry name" value="Histidine kinase-like ATPase, C-terminal domain"/>
    <property type="match status" value="1"/>
</dbReference>
<dbReference type="RefSeq" id="WP_090071378.1">
    <property type="nucleotide sequence ID" value="NZ_FOVR01000004.1"/>
</dbReference>
<dbReference type="InterPro" id="IPR003661">
    <property type="entry name" value="HisK_dim/P_dom"/>
</dbReference>
<dbReference type="Gene3D" id="3.30.450.20">
    <property type="entry name" value="PAS domain"/>
    <property type="match status" value="1"/>
</dbReference>
<evidence type="ECO:0000256" key="5">
    <source>
        <dbReference type="ARBA" id="ARBA00022741"/>
    </source>
</evidence>
<dbReference type="InterPro" id="IPR003594">
    <property type="entry name" value="HATPase_dom"/>
</dbReference>